<feature type="chain" id="PRO_5043014633" description="Non-specific lipid-transfer protein" evidence="4">
    <location>
        <begin position="25"/>
        <end position="175"/>
    </location>
</feature>
<dbReference type="GO" id="GO:0006869">
    <property type="term" value="P:lipid transport"/>
    <property type="evidence" value="ECO:0007669"/>
    <property type="project" value="InterPro"/>
</dbReference>
<organism evidence="6 7">
    <name type="scientific">Crotalaria pallida</name>
    <name type="common">Smooth rattlebox</name>
    <name type="synonym">Crotalaria striata</name>
    <dbReference type="NCBI Taxonomy" id="3830"/>
    <lineage>
        <taxon>Eukaryota</taxon>
        <taxon>Viridiplantae</taxon>
        <taxon>Streptophyta</taxon>
        <taxon>Embryophyta</taxon>
        <taxon>Tracheophyta</taxon>
        <taxon>Spermatophyta</taxon>
        <taxon>Magnoliopsida</taxon>
        <taxon>eudicotyledons</taxon>
        <taxon>Gunneridae</taxon>
        <taxon>Pentapetalae</taxon>
        <taxon>rosids</taxon>
        <taxon>fabids</taxon>
        <taxon>Fabales</taxon>
        <taxon>Fabaceae</taxon>
        <taxon>Papilionoideae</taxon>
        <taxon>50 kb inversion clade</taxon>
        <taxon>genistoids sensu lato</taxon>
        <taxon>core genistoids</taxon>
        <taxon>Crotalarieae</taxon>
        <taxon>Crotalaria</taxon>
    </lineage>
</organism>
<evidence type="ECO:0000256" key="3">
    <source>
        <dbReference type="RuleBase" id="RU000628"/>
    </source>
</evidence>
<dbReference type="PANTHER" id="PTHR33076">
    <property type="entry name" value="NON-SPECIFIC LIPID-TRANSFER PROTEIN 2-RELATED"/>
    <property type="match status" value="1"/>
</dbReference>
<keyword evidence="3" id="KW-0446">Lipid-binding</keyword>
<accession>A0AAN9EDA8</accession>
<sequence length="175" mass="18915">MESMKVTFVVLICMVVVGAPIAQATITCTQVAIDVAPCLTYLRTGGNPSGACCSGVKNLVASAKTTADRRAACTCLKNFASGISGYNDANAQALPGKCGFSLPYKISTSTNCATFHQLISEERKWSSGDQNTTIGHHYYESDINDTLLGIKMTLNRDSLFRPLLFLFGYLIFRHV</sequence>
<dbReference type="CDD" id="cd01960">
    <property type="entry name" value="nsLTP1"/>
    <property type="match status" value="1"/>
</dbReference>
<evidence type="ECO:0000256" key="1">
    <source>
        <dbReference type="ARBA" id="ARBA00009748"/>
    </source>
</evidence>
<feature type="signal peptide" evidence="4">
    <location>
        <begin position="1"/>
        <end position="24"/>
    </location>
</feature>
<dbReference type="Pfam" id="PF00234">
    <property type="entry name" value="Tryp_alpha_amyl"/>
    <property type="match status" value="1"/>
</dbReference>
<comment type="similarity">
    <text evidence="1 3">Belongs to the plant LTP family.</text>
</comment>
<evidence type="ECO:0000259" key="5">
    <source>
        <dbReference type="SMART" id="SM00499"/>
    </source>
</evidence>
<keyword evidence="2" id="KW-1015">Disulfide bond</keyword>
<keyword evidence="4" id="KW-0732">Signal</keyword>
<keyword evidence="7" id="KW-1185">Reference proteome</keyword>
<proteinExistence type="inferred from homology"/>
<feature type="domain" description="Bifunctional inhibitor/plant lipid transfer protein/seed storage helical" evidence="5">
    <location>
        <begin position="28"/>
        <end position="112"/>
    </location>
</feature>
<dbReference type="PRINTS" id="PR00382">
    <property type="entry name" value="LIPIDTRNSFER"/>
</dbReference>
<reference evidence="6 7" key="1">
    <citation type="submission" date="2024-01" db="EMBL/GenBank/DDBJ databases">
        <title>The genomes of 5 underutilized Papilionoideae crops provide insights into root nodulation and disease resistanc.</title>
        <authorList>
            <person name="Yuan L."/>
        </authorList>
    </citation>
    <scope>NUCLEOTIDE SEQUENCE [LARGE SCALE GENOMIC DNA]</scope>
    <source>
        <strain evidence="6">ZHUSHIDOU_FW_LH</strain>
        <tissue evidence="6">Leaf</tissue>
    </source>
</reference>
<comment type="function">
    <text evidence="3">Plant non-specific lipid-transfer proteins transfer phospholipids as well as galactolipids across membranes. May play a role in wax or cutin deposition in the cell walls of expanding epidermal cells and certain secretory tissues.</text>
</comment>
<dbReference type="GO" id="GO:0008289">
    <property type="term" value="F:lipid binding"/>
    <property type="evidence" value="ECO:0007669"/>
    <property type="project" value="UniProtKB-KW"/>
</dbReference>
<dbReference type="InterPro" id="IPR016140">
    <property type="entry name" value="Bifunc_inhib/LTP/seed_store"/>
</dbReference>
<evidence type="ECO:0000256" key="2">
    <source>
        <dbReference type="ARBA" id="ARBA00023157"/>
    </source>
</evidence>
<dbReference type="Proteomes" id="UP001372338">
    <property type="component" value="Unassembled WGS sequence"/>
</dbReference>
<comment type="caution">
    <text evidence="6">The sequence shown here is derived from an EMBL/GenBank/DDBJ whole genome shotgun (WGS) entry which is preliminary data.</text>
</comment>
<dbReference type="InterPro" id="IPR036312">
    <property type="entry name" value="Bifun_inhib/LTP/seed_sf"/>
</dbReference>
<dbReference type="AlphaFoldDB" id="A0AAN9EDA8"/>
<dbReference type="SUPFAM" id="SSF47699">
    <property type="entry name" value="Bifunctional inhibitor/lipid-transfer protein/seed storage 2S albumin"/>
    <property type="match status" value="1"/>
</dbReference>
<gene>
    <name evidence="6" type="ORF">RIF29_28734</name>
</gene>
<evidence type="ECO:0000313" key="6">
    <source>
        <dbReference type="EMBL" id="KAK7255327.1"/>
    </source>
</evidence>
<dbReference type="SMART" id="SM00499">
    <property type="entry name" value="AAI"/>
    <property type="match status" value="1"/>
</dbReference>
<protein>
    <recommendedName>
        <fullName evidence="3">Non-specific lipid-transfer protein</fullName>
    </recommendedName>
</protein>
<evidence type="ECO:0000256" key="4">
    <source>
        <dbReference type="SAM" id="SignalP"/>
    </source>
</evidence>
<dbReference type="InterPro" id="IPR000528">
    <property type="entry name" value="Plant_nsLTP"/>
</dbReference>
<dbReference type="Gene3D" id="1.10.110.10">
    <property type="entry name" value="Plant lipid-transfer and hydrophobic proteins"/>
    <property type="match status" value="1"/>
</dbReference>
<dbReference type="EMBL" id="JAYWIO010000006">
    <property type="protein sequence ID" value="KAK7255327.1"/>
    <property type="molecule type" value="Genomic_DNA"/>
</dbReference>
<evidence type="ECO:0000313" key="7">
    <source>
        <dbReference type="Proteomes" id="UP001372338"/>
    </source>
</evidence>
<keyword evidence="3" id="KW-0813">Transport</keyword>
<name>A0AAN9EDA8_CROPI</name>